<keyword evidence="1" id="KW-0812">Transmembrane</keyword>
<evidence type="ECO:0000313" key="2">
    <source>
        <dbReference type="EMBL" id="ADY50760.1"/>
    </source>
</evidence>
<reference evidence="3" key="2">
    <citation type="submission" date="2011-02" db="EMBL/GenBank/DDBJ databases">
        <title>The complete genome of Pedobacter saltans DSM 12145.</title>
        <authorList>
            <consortium name="US DOE Joint Genome Institute (JGI-PGF)"/>
            <person name="Lucas S."/>
            <person name="Copeland A."/>
            <person name="Lapidus A."/>
            <person name="Bruce D."/>
            <person name="Goodwin L."/>
            <person name="Pitluck S."/>
            <person name="Kyrpides N."/>
            <person name="Mavromatis K."/>
            <person name="Pagani I."/>
            <person name="Ivanova N."/>
            <person name="Ovchinnikova G."/>
            <person name="Lu M."/>
            <person name="Detter J.C."/>
            <person name="Han C."/>
            <person name="Land M."/>
            <person name="Hauser L."/>
            <person name="Markowitz V."/>
            <person name="Cheng J.-F."/>
            <person name="Hugenholtz P."/>
            <person name="Woyke T."/>
            <person name="Wu D."/>
            <person name="Tindall B."/>
            <person name="Pomrenke H.G."/>
            <person name="Brambilla E."/>
            <person name="Klenk H.-P."/>
            <person name="Eisen J.A."/>
        </authorList>
    </citation>
    <scope>NUCLEOTIDE SEQUENCE [LARGE SCALE GENOMIC DNA]</scope>
    <source>
        <strain evidence="3">ATCC 51119 / DSM 12145 / JCM 21818 / LMG 10337 / NBRC 100064 / NCIMB 13643</strain>
    </source>
</reference>
<name>F0SDN3_PSESL</name>
<keyword evidence="1" id="KW-0472">Membrane</keyword>
<dbReference type="RefSeq" id="WP_013631263.1">
    <property type="nucleotide sequence ID" value="NC_015177.1"/>
</dbReference>
<keyword evidence="1" id="KW-1133">Transmembrane helix</keyword>
<dbReference type="STRING" id="762903.Pedsa_0174"/>
<evidence type="ECO:0000313" key="3">
    <source>
        <dbReference type="Proteomes" id="UP000000310"/>
    </source>
</evidence>
<reference evidence="2 3" key="1">
    <citation type="journal article" date="2011" name="Stand. Genomic Sci.">
        <title>Complete genome sequence of the gliding, heparinolytic Pedobacter saltans type strain (113).</title>
        <authorList>
            <person name="Liolios K."/>
            <person name="Sikorski J."/>
            <person name="Lu M."/>
            <person name="Nolan M."/>
            <person name="Lapidus A."/>
            <person name="Lucas S."/>
            <person name="Hammon N."/>
            <person name="Deshpande S."/>
            <person name="Cheng J.F."/>
            <person name="Tapia R."/>
            <person name="Han C."/>
            <person name="Goodwin L."/>
            <person name="Pitluck S."/>
            <person name="Huntemann M."/>
            <person name="Ivanova N."/>
            <person name="Pagani I."/>
            <person name="Mavromatis K."/>
            <person name="Ovchinikova G."/>
            <person name="Pati A."/>
            <person name="Chen A."/>
            <person name="Palaniappan K."/>
            <person name="Land M."/>
            <person name="Hauser L."/>
            <person name="Brambilla E.M."/>
            <person name="Kotsyurbenko O."/>
            <person name="Rohde M."/>
            <person name="Tindall B.J."/>
            <person name="Abt B."/>
            <person name="Goker M."/>
            <person name="Detter J.C."/>
            <person name="Woyke T."/>
            <person name="Bristow J."/>
            <person name="Eisen J.A."/>
            <person name="Markowitz V."/>
            <person name="Hugenholtz P."/>
            <person name="Klenk H.P."/>
            <person name="Kyrpides N.C."/>
        </authorList>
    </citation>
    <scope>NUCLEOTIDE SEQUENCE [LARGE SCALE GENOMIC DNA]</scope>
    <source>
        <strain evidence="3">ATCC 51119 / DSM 12145 / JCM 21818 / LMG 10337 / NBRC 100064 / NCIMB 13643</strain>
    </source>
</reference>
<evidence type="ECO:0000256" key="1">
    <source>
        <dbReference type="SAM" id="Phobius"/>
    </source>
</evidence>
<organism evidence="2 3">
    <name type="scientific">Pseudopedobacter saltans (strain ATCC 51119 / DSM 12145 / JCM 21818 / CCUG 39354 / LMG 10337 / NBRC 100064 / NCIMB 13643)</name>
    <name type="common">Pedobacter saltans</name>
    <dbReference type="NCBI Taxonomy" id="762903"/>
    <lineage>
        <taxon>Bacteria</taxon>
        <taxon>Pseudomonadati</taxon>
        <taxon>Bacteroidota</taxon>
        <taxon>Sphingobacteriia</taxon>
        <taxon>Sphingobacteriales</taxon>
        <taxon>Sphingobacteriaceae</taxon>
        <taxon>Pseudopedobacter</taxon>
    </lineage>
</organism>
<dbReference type="KEGG" id="psn:Pedsa_0174"/>
<dbReference type="EMBL" id="CP002545">
    <property type="protein sequence ID" value="ADY50760.1"/>
    <property type="molecule type" value="Genomic_DNA"/>
</dbReference>
<feature type="transmembrane region" description="Helical" evidence="1">
    <location>
        <begin position="116"/>
        <end position="135"/>
    </location>
</feature>
<dbReference type="AlphaFoldDB" id="F0SDN3"/>
<dbReference type="OrthoDB" id="677448at2"/>
<accession>F0SDN3</accession>
<proteinExistence type="predicted"/>
<keyword evidence="3" id="KW-1185">Reference proteome</keyword>
<dbReference type="Proteomes" id="UP000000310">
    <property type="component" value="Chromosome"/>
</dbReference>
<dbReference type="HOGENOM" id="CLU_1502146_0_0_10"/>
<sequence>MKEEVNSNGEMDGTFLEGLRTNPFLVKPNYFDNLHDQILSNVKLDDIKKEGVFKTPENYFQTLEEQVLSQVVLPENGSSIFKVPDQYFESLENKILASVEEPTQKNNIRSIFSRNLIRYAAAILIMISTGLALYFSQQKTNIDTEIAKIPDQEIIDYLNMYSDSNDIQLILENTNTDDLSSLENHINHL</sequence>
<gene>
    <name evidence="2" type="ordered locus">Pedsa_0174</name>
</gene>
<protein>
    <submittedName>
        <fullName evidence="2">Uncharacterized protein</fullName>
    </submittedName>
</protein>